<dbReference type="InterPro" id="IPR036250">
    <property type="entry name" value="AcylCo_DH-like_C"/>
</dbReference>
<evidence type="ECO:0000259" key="7">
    <source>
        <dbReference type="Pfam" id="PF02771"/>
    </source>
</evidence>
<keyword evidence="9" id="KW-1185">Reference proteome</keyword>
<evidence type="ECO:0000256" key="2">
    <source>
        <dbReference type="ARBA" id="ARBA00009347"/>
    </source>
</evidence>
<evidence type="ECO:0000313" key="9">
    <source>
        <dbReference type="Proteomes" id="UP000177515"/>
    </source>
</evidence>
<evidence type="ECO:0000256" key="5">
    <source>
        <dbReference type="ARBA" id="ARBA00023002"/>
    </source>
</evidence>
<accession>A0ABM6F2N3</accession>
<evidence type="ECO:0000256" key="3">
    <source>
        <dbReference type="ARBA" id="ARBA00022630"/>
    </source>
</evidence>
<sequence length="326" mass="33524">MFVEAIEAILKDQCTPAFVRKVEAGAPAAPLWDALADAGFLELLAPEAAGGAGLTLAEAFPVFTALGRHAVPAPVAQSLAARALLAPHGVAVPAGMVTLAPALRAEGEGGYCAQTPFGMLAGHVLADAGSDLVLLDCAAAERVAAGVHGSQCATLRWARAEPLLRLPGAGGGVQAFGAALHAALLAGAMSRVFELTLQYGNDRAQFGKSIGKFQAIQHQLAVMAEHVAAAGTAAELAFRGDRPVPAMLGAAIAKARTSEAVGVVAASAHAVHGAIGVTEEYDLQLLTRRLHEWRMAHGSEAYWHRFVGEALLAWRGSASDFARQAA</sequence>
<reference evidence="8 9" key="1">
    <citation type="submission" date="2016-10" db="EMBL/GenBank/DDBJ databases">
        <title>Complete genome sequences of three Cupriavidus strains isolated from various Malaysian environments.</title>
        <authorList>
            <person name="Abdullah A.A.-A."/>
            <person name="Shafie N.A.H."/>
            <person name="Lau N.S."/>
        </authorList>
    </citation>
    <scope>NUCLEOTIDE SEQUENCE [LARGE SCALE GENOMIC DNA]</scope>
    <source>
        <strain evidence="8 9">USMAA1020</strain>
    </source>
</reference>
<dbReference type="EMBL" id="CP017754">
    <property type="protein sequence ID" value="AOZ05639.1"/>
    <property type="molecule type" value="Genomic_DNA"/>
</dbReference>
<dbReference type="SUPFAM" id="SSF47203">
    <property type="entry name" value="Acyl-CoA dehydrogenase C-terminal domain-like"/>
    <property type="match status" value="1"/>
</dbReference>
<feature type="domain" description="Acyl-CoA dehydrogenase/oxidase N-terminal" evidence="7">
    <location>
        <begin position="1"/>
        <end position="80"/>
    </location>
</feature>
<dbReference type="SUPFAM" id="SSF56645">
    <property type="entry name" value="Acyl-CoA dehydrogenase NM domain-like"/>
    <property type="match status" value="1"/>
</dbReference>
<evidence type="ECO:0000259" key="6">
    <source>
        <dbReference type="Pfam" id="PF00441"/>
    </source>
</evidence>
<protein>
    <submittedName>
        <fullName evidence="8">Acyl-CoA dehydrogenase</fullName>
    </submittedName>
</protein>
<name>A0ABM6F2N3_9BURK</name>
<dbReference type="InterPro" id="IPR009100">
    <property type="entry name" value="AcylCoA_DH/oxidase_NM_dom_sf"/>
</dbReference>
<dbReference type="PANTHER" id="PTHR43884">
    <property type="entry name" value="ACYL-COA DEHYDROGENASE"/>
    <property type="match status" value="1"/>
</dbReference>
<dbReference type="PANTHER" id="PTHR43884:SF20">
    <property type="entry name" value="ACYL-COA DEHYDROGENASE FADE28"/>
    <property type="match status" value="1"/>
</dbReference>
<proteinExistence type="inferred from homology"/>
<feature type="domain" description="Acyl-CoA dehydrogenase/oxidase C-terminal" evidence="6">
    <location>
        <begin position="177"/>
        <end position="311"/>
    </location>
</feature>
<dbReference type="RefSeq" id="WP_071037245.1">
    <property type="nucleotide sequence ID" value="NZ_CP017754.1"/>
</dbReference>
<evidence type="ECO:0000313" key="8">
    <source>
        <dbReference type="EMBL" id="AOZ05639.1"/>
    </source>
</evidence>
<dbReference type="InterPro" id="IPR009075">
    <property type="entry name" value="AcylCo_DH/oxidase_C"/>
</dbReference>
<dbReference type="Gene3D" id="1.10.540.10">
    <property type="entry name" value="Acyl-CoA dehydrogenase/oxidase, N-terminal domain"/>
    <property type="match status" value="1"/>
</dbReference>
<organism evidence="8 9">
    <name type="scientific">Cupriavidus malaysiensis</name>
    <dbReference type="NCBI Taxonomy" id="367825"/>
    <lineage>
        <taxon>Bacteria</taxon>
        <taxon>Pseudomonadati</taxon>
        <taxon>Pseudomonadota</taxon>
        <taxon>Betaproteobacteria</taxon>
        <taxon>Burkholderiales</taxon>
        <taxon>Burkholderiaceae</taxon>
        <taxon>Cupriavidus</taxon>
    </lineage>
</organism>
<dbReference type="Pfam" id="PF02771">
    <property type="entry name" value="Acyl-CoA_dh_N"/>
    <property type="match status" value="1"/>
</dbReference>
<keyword evidence="5" id="KW-0560">Oxidoreductase</keyword>
<dbReference type="Proteomes" id="UP000177515">
    <property type="component" value="Chromosome 1"/>
</dbReference>
<gene>
    <name evidence="8" type="ORF">BKK80_07365</name>
</gene>
<dbReference type="InterPro" id="IPR037069">
    <property type="entry name" value="AcylCoA_DH/ox_N_sf"/>
</dbReference>
<comment type="similarity">
    <text evidence="2">Belongs to the acyl-CoA dehydrogenase family.</text>
</comment>
<dbReference type="Gene3D" id="1.20.140.10">
    <property type="entry name" value="Butyryl-CoA Dehydrogenase, subunit A, domain 3"/>
    <property type="match status" value="1"/>
</dbReference>
<evidence type="ECO:0000256" key="1">
    <source>
        <dbReference type="ARBA" id="ARBA00001974"/>
    </source>
</evidence>
<evidence type="ECO:0000256" key="4">
    <source>
        <dbReference type="ARBA" id="ARBA00022827"/>
    </source>
</evidence>
<keyword evidence="4" id="KW-0274">FAD</keyword>
<keyword evidence="3" id="KW-0285">Flavoprotein</keyword>
<comment type="cofactor">
    <cofactor evidence="1">
        <name>FAD</name>
        <dbReference type="ChEBI" id="CHEBI:57692"/>
    </cofactor>
</comment>
<dbReference type="InterPro" id="IPR013786">
    <property type="entry name" value="AcylCoA_DH/ox_N"/>
</dbReference>
<dbReference type="Pfam" id="PF00441">
    <property type="entry name" value="Acyl-CoA_dh_1"/>
    <property type="match status" value="1"/>
</dbReference>